<dbReference type="GO" id="GO:0005829">
    <property type="term" value="C:cytosol"/>
    <property type="evidence" value="ECO:0007669"/>
    <property type="project" value="TreeGrafter"/>
</dbReference>
<evidence type="ECO:0000256" key="2">
    <source>
        <dbReference type="SAM" id="MobiDB-lite"/>
    </source>
</evidence>
<feature type="region of interest" description="Disordered" evidence="2">
    <location>
        <begin position="351"/>
        <end position="388"/>
    </location>
</feature>
<feature type="compositionally biased region" description="Basic and acidic residues" evidence="2">
    <location>
        <begin position="354"/>
        <end position="363"/>
    </location>
</feature>
<dbReference type="Gene3D" id="1.10.8.140">
    <property type="entry name" value="PDCD5-like"/>
    <property type="match status" value="1"/>
</dbReference>
<evidence type="ECO:0000313" key="4">
    <source>
        <dbReference type="Proteomes" id="UP000553632"/>
    </source>
</evidence>
<feature type="compositionally biased region" description="Basic and acidic residues" evidence="2">
    <location>
        <begin position="25"/>
        <end position="41"/>
    </location>
</feature>
<dbReference type="GO" id="GO:0005634">
    <property type="term" value="C:nucleus"/>
    <property type="evidence" value="ECO:0007669"/>
    <property type="project" value="TreeGrafter"/>
</dbReference>
<feature type="region of interest" description="Disordered" evidence="2">
    <location>
        <begin position="120"/>
        <end position="149"/>
    </location>
</feature>
<comment type="similarity">
    <text evidence="1">Belongs to the PDCD5 family.</text>
</comment>
<protein>
    <recommendedName>
        <fullName evidence="5">Programmed cell death protein 5</fullName>
    </recommendedName>
</protein>
<dbReference type="PANTHER" id="PTHR10840:SF0">
    <property type="entry name" value="PROGRAMMED CELL DEATH PROTEIN 5"/>
    <property type="match status" value="1"/>
</dbReference>
<feature type="region of interest" description="Disordered" evidence="2">
    <location>
        <begin position="1"/>
        <end position="41"/>
    </location>
</feature>
<feature type="compositionally biased region" description="Polar residues" evidence="2">
    <location>
        <begin position="365"/>
        <end position="388"/>
    </location>
</feature>
<keyword evidence="4" id="KW-1185">Reference proteome</keyword>
<dbReference type="PANTHER" id="PTHR10840">
    <property type="entry name" value="PROGRAMMED CELL DEATH PROTEIN 5"/>
    <property type="match status" value="1"/>
</dbReference>
<dbReference type="GO" id="GO:0003677">
    <property type="term" value="F:DNA binding"/>
    <property type="evidence" value="ECO:0007669"/>
    <property type="project" value="InterPro"/>
</dbReference>
<accession>A0A7J6RZ08</accession>
<proteinExistence type="inferred from homology"/>
<gene>
    <name evidence="3" type="ORF">FOZ63_027678</name>
</gene>
<dbReference type="EMBL" id="JABANO010022096">
    <property type="protein sequence ID" value="KAF4725733.1"/>
    <property type="molecule type" value="Genomic_DNA"/>
</dbReference>
<dbReference type="SUPFAM" id="SSF46950">
    <property type="entry name" value="Double-stranded DNA-binding domain"/>
    <property type="match status" value="1"/>
</dbReference>
<dbReference type="Pfam" id="PF01984">
    <property type="entry name" value="dsDNA_bind"/>
    <property type="match status" value="1"/>
</dbReference>
<dbReference type="InterPro" id="IPR002836">
    <property type="entry name" value="PDCD5-like"/>
</dbReference>
<name>A0A7J6RZ08_PEROL</name>
<organism evidence="3 4">
    <name type="scientific">Perkinsus olseni</name>
    <name type="common">Perkinsus atlanticus</name>
    <dbReference type="NCBI Taxonomy" id="32597"/>
    <lineage>
        <taxon>Eukaryota</taxon>
        <taxon>Sar</taxon>
        <taxon>Alveolata</taxon>
        <taxon>Perkinsozoa</taxon>
        <taxon>Perkinsea</taxon>
        <taxon>Perkinsida</taxon>
        <taxon>Perkinsidae</taxon>
        <taxon>Perkinsus</taxon>
    </lineage>
</organism>
<evidence type="ECO:0000313" key="3">
    <source>
        <dbReference type="EMBL" id="KAF4725733.1"/>
    </source>
</evidence>
<comment type="caution">
    <text evidence="3">The sequence shown here is derived from an EMBL/GenBank/DDBJ whole genome shotgun (WGS) entry which is preliminary data.</text>
</comment>
<sequence length="388" mass="43058">MDANEEASAVQNAAQMNSQQQQQQRQKEMQQQKEAMEERRRVAVRSMMEPEALERLNRIGLVKPEKQRAVESLIIQSAQSGRLQQRIDEGTLVELLEHVEKQSGGAGNIKFARRAFDDDDDSDIDLDNLDGPRRIAGNSRRSPSRRNRGGGVVTYYHEISEEWNSYRPVKPAQRLVASKKFAPSQRMQGGTANIQQVYDPEHLIVGASHSKTAKKLVDSDPVLHEIVVDAIRYAATQFHAPRGHTAQLKKEAGGNDDAGLAGYLDFSRLVCSYLHTLANESDPVHRELLNSSTVVVGNMGFCGNIPCSRYKLKMGLPEHYVDPYRHLTNGGIFRTAKIFSPAACGLQDSSTAFHPRDSVDEPHSAMNNDSTVGTLQKTGRSKSAQLQA</sequence>
<dbReference type="AlphaFoldDB" id="A0A7J6RZ08"/>
<dbReference type="Proteomes" id="UP000553632">
    <property type="component" value="Unassembled WGS sequence"/>
</dbReference>
<dbReference type="InterPro" id="IPR036883">
    <property type="entry name" value="PDCD5-like_sf"/>
</dbReference>
<feature type="non-terminal residue" evidence="3">
    <location>
        <position position="388"/>
    </location>
</feature>
<reference evidence="3 4" key="1">
    <citation type="submission" date="2020-04" db="EMBL/GenBank/DDBJ databases">
        <title>Perkinsus olseni comparative genomics.</title>
        <authorList>
            <person name="Bogema D.R."/>
        </authorList>
    </citation>
    <scope>NUCLEOTIDE SEQUENCE [LARGE SCALE GENOMIC DNA]</scope>
    <source>
        <strain evidence="3 4">ATCC PRA-207</strain>
    </source>
</reference>
<evidence type="ECO:0008006" key="5">
    <source>
        <dbReference type="Google" id="ProtNLM"/>
    </source>
</evidence>
<feature type="compositionally biased region" description="Low complexity" evidence="2">
    <location>
        <begin position="11"/>
        <end position="24"/>
    </location>
</feature>
<evidence type="ECO:0000256" key="1">
    <source>
        <dbReference type="ARBA" id="ARBA00010490"/>
    </source>
</evidence>